<keyword evidence="2" id="KW-1185">Reference proteome</keyword>
<evidence type="ECO:0000313" key="2">
    <source>
        <dbReference type="Proteomes" id="UP001058271"/>
    </source>
</evidence>
<proteinExistence type="predicted"/>
<dbReference type="Proteomes" id="UP001058271">
    <property type="component" value="Chromosome"/>
</dbReference>
<accession>A0ABY5ZAY4</accession>
<reference evidence="1" key="1">
    <citation type="submission" date="2021-04" db="EMBL/GenBank/DDBJ databases">
        <title>Biosynthetic gene clusters of Dactylosporangioum roseum.</title>
        <authorList>
            <person name="Hartkoorn R.C."/>
            <person name="Beaudoing E."/>
            <person name="Hot D."/>
            <person name="Moureu S."/>
        </authorList>
    </citation>
    <scope>NUCLEOTIDE SEQUENCE</scope>
    <source>
        <strain evidence="1">NRRL B-16295</strain>
    </source>
</reference>
<name>A0ABY5ZAY4_9ACTN</name>
<dbReference type="RefSeq" id="WP_260726886.1">
    <property type="nucleotide sequence ID" value="NZ_BAAABS010000070.1"/>
</dbReference>
<evidence type="ECO:0000313" key="1">
    <source>
        <dbReference type="EMBL" id="UWZ37529.1"/>
    </source>
</evidence>
<protein>
    <submittedName>
        <fullName evidence="1">Uncharacterized protein</fullName>
    </submittedName>
</protein>
<gene>
    <name evidence="1" type="ORF">Drose_04390</name>
</gene>
<dbReference type="EMBL" id="CP073721">
    <property type="protein sequence ID" value="UWZ37529.1"/>
    <property type="molecule type" value="Genomic_DNA"/>
</dbReference>
<organism evidence="1 2">
    <name type="scientific">Dactylosporangium roseum</name>
    <dbReference type="NCBI Taxonomy" id="47989"/>
    <lineage>
        <taxon>Bacteria</taxon>
        <taxon>Bacillati</taxon>
        <taxon>Actinomycetota</taxon>
        <taxon>Actinomycetes</taxon>
        <taxon>Micromonosporales</taxon>
        <taxon>Micromonosporaceae</taxon>
        <taxon>Dactylosporangium</taxon>
    </lineage>
</organism>
<sequence>MTEIEDPPAQLACSTCNSVVGWLWSARHKVWLAVTNPDPADRDLLRIHRCELFGQPKTWKHLKPVPPEVKRRGVRRARAVLAAQATKRTEKES</sequence>